<dbReference type="PROSITE" id="PS51318">
    <property type="entry name" value="TAT"/>
    <property type="match status" value="1"/>
</dbReference>
<dbReference type="AlphaFoldDB" id="A0A4R7PHC1"/>
<dbReference type="InterPro" id="IPR006311">
    <property type="entry name" value="TAT_signal"/>
</dbReference>
<dbReference type="RefSeq" id="WP_133879324.1">
    <property type="nucleotide sequence ID" value="NZ_SOBT01000001.1"/>
</dbReference>
<dbReference type="InterPro" id="IPR019546">
    <property type="entry name" value="TAT_signal_bac_arc"/>
</dbReference>
<evidence type="ECO:0000256" key="1">
    <source>
        <dbReference type="ARBA" id="ARBA00022729"/>
    </source>
</evidence>
<comment type="caution">
    <text evidence="2">The sequence shown here is derived from an EMBL/GenBank/DDBJ whole genome shotgun (WGS) entry which is preliminary data.</text>
</comment>
<keyword evidence="3" id="KW-1185">Reference proteome</keyword>
<name>A0A4R7PHC1_9GAMM</name>
<accession>A0A4R7PHC1</accession>
<gene>
    <name evidence="2" type="ORF">DFR24_0003</name>
</gene>
<feature type="non-terminal residue" evidence="2">
    <location>
        <position position="40"/>
    </location>
</feature>
<protein>
    <submittedName>
        <fullName evidence="2">Secreted protein</fullName>
    </submittedName>
</protein>
<keyword evidence="1" id="KW-0732">Signal</keyword>
<dbReference type="NCBIfam" id="TIGR01409">
    <property type="entry name" value="TAT_signal_seq"/>
    <property type="match status" value="1"/>
</dbReference>
<proteinExistence type="predicted"/>
<dbReference type="EMBL" id="SOBT01000001">
    <property type="protein sequence ID" value="TDU33282.1"/>
    <property type="molecule type" value="Genomic_DNA"/>
</dbReference>
<dbReference type="Proteomes" id="UP000295341">
    <property type="component" value="Unassembled WGS sequence"/>
</dbReference>
<reference evidence="2 3" key="1">
    <citation type="submission" date="2019-03" db="EMBL/GenBank/DDBJ databases">
        <title>Genomic Encyclopedia of Type Strains, Phase IV (KMG-IV): sequencing the most valuable type-strain genomes for metagenomic binning, comparative biology and taxonomic classification.</title>
        <authorList>
            <person name="Goeker M."/>
        </authorList>
    </citation>
    <scope>NUCLEOTIDE SEQUENCE [LARGE SCALE GENOMIC DNA]</scope>
    <source>
        <strain evidence="2 3">DSM 26377</strain>
    </source>
</reference>
<evidence type="ECO:0000313" key="3">
    <source>
        <dbReference type="Proteomes" id="UP000295341"/>
    </source>
</evidence>
<sequence>MRIRKYDFNYSRRSFMEKVATGAGAGVLAPLWPTIANSAD</sequence>
<organism evidence="2 3">
    <name type="scientific">Panacagrimonas perspica</name>
    <dbReference type="NCBI Taxonomy" id="381431"/>
    <lineage>
        <taxon>Bacteria</taxon>
        <taxon>Pseudomonadati</taxon>
        <taxon>Pseudomonadota</taxon>
        <taxon>Gammaproteobacteria</taxon>
        <taxon>Nevskiales</taxon>
        <taxon>Nevskiaceae</taxon>
        <taxon>Panacagrimonas</taxon>
    </lineage>
</organism>
<evidence type="ECO:0000313" key="2">
    <source>
        <dbReference type="EMBL" id="TDU33282.1"/>
    </source>
</evidence>